<proteinExistence type="predicted"/>
<dbReference type="Gene3D" id="3.30.1240.10">
    <property type="match status" value="1"/>
</dbReference>
<name>A0AA46TG21_9ACTN</name>
<dbReference type="InterPro" id="IPR036412">
    <property type="entry name" value="HAD-like_sf"/>
</dbReference>
<dbReference type="NCBIfam" id="TIGR01484">
    <property type="entry name" value="HAD-SF-IIB"/>
    <property type="match status" value="1"/>
</dbReference>
<dbReference type="Gene3D" id="3.40.50.1000">
    <property type="entry name" value="HAD superfamily/HAD-like"/>
    <property type="match status" value="1"/>
</dbReference>
<sequence>MPDTWPKVVATDMDGTLLRTDGSLSERTRAAIAAVEDAGVAVVFVTARPPRRLDAFADVIGAHGIALCANGAFVYDVARRMVIERTTIDRATLESVVADLRAAMPQIVFAVERADGMSREDGFVSTIWGKEGDVADRLTDLASMPVGKLLGRCDELDPTDFHDRVATVLGGRAELGYSGAVGLAEITAKGVTKASGLARWCSEHAVDASEVWAFGDMPNDLPMLGWVGRAHAVANAHPEVLAVADEVVPANDDDGVAYALERITAGES</sequence>
<keyword evidence="1" id="KW-0378">Hydrolase</keyword>
<reference evidence="1" key="1">
    <citation type="submission" date="2022-01" db="EMBL/GenBank/DDBJ databases">
        <title>Nocardioidaceae gen. sp. A5X3R13.</title>
        <authorList>
            <person name="Lopez Marin M.A."/>
            <person name="Uhlik O."/>
        </authorList>
    </citation>
    <scope>NUCLEOTIDE SEQUENCE</scope>
    <source>
        <strain evidence="1">A5X3R13</strain>
    </source>
</reference>
<dbReference type="GO" id="GO:0005829">
    <property type="term" value="C:cytosol"/>
    <property type="evidence" value="ECO:0007669"/>
    <property type="project" value="TreeGrafter"/>
</dbReference>
<dbReference type="PANTHER" id="PTHR10000:SF8">
    <property type="entry name" value="HAD SUPERFAMILY HYDROLASE-LIKE, TYPE 3"/>
    <property type="match status" value="1"/>
</dbReference>
<dbReference type="GO" id="GO:0016791">
    <property type="term" value="F:phosphatase activity"/>
    <property type="evidence" value="ECO:0007669"/>
    <property type="project" value="UniProtKB-ARBA"/>
</dbReference>
<dbReference type="InterPro" id="IPR023214">
    <property type="entry name" value="HAD_sf"/>
</dbReference>
<keyword evidence="2" id="KW-1185">Reference proteome</keyword>
<dbReference type="GO" id="GO:0000287">
    <property type="term" value="F:magnesium ion binding"/>
    <property type="evidence" value="ECO:0007669"/>
    <property type="project" value="TreeGrafter"/>
</dbReference>
<dbReference type="RefSeq" id="WP_271633141.1">
    <property type="nucleotide sequence ID" value="NZ_CP094970.1"/>
</dbReference>
<evidence type="ECO:0000313" key="2">
    <source>
        <dbReference type="Proteomes" id="UP001164390"/>
    </source>
</evidence>
<dbReference type="PANTHER" id="PTHR10000">
    <property type="entry name" value="PHOSPHOSERINE PHOSPHATASE"/>
    <property type="match status" value="1"/>
</dbReference>
<dbReference type="Pfam" id="PF08282">
    <property type="entry name" value="Hydrolase_3"/>
    <property type="match status" value="1"/>
</dbReference>
<protein>
    <submittedName>
        <fullName evidence="1">Cof-type HAD-IIB family hydrolase</fullName>
    </submittedName>
</protein>
<accession>A0AA46TG21</accession>
<dbReference type="KEGG" id="sgrg:L0C25_18105"/>
<evidence type="ECO:0000313" key="1">
    <source>
        <dbReference type="EMBL" id="UYM04431.1"/>
    </source>
</evidence>
<organism evidence="1 2">
    <name type="scientific">Solicola gregarius</name>
    <dbReference type="NCBI Taxonomy" id="2908642"/>
    <lineage>
        <taxon>Bacteria</taxon>
        <taxon>Bacillati</taxon>
        <taxon>Actinomycetota</taxon>
        <taxon>Actinomycetes</taxon>
        <taxon>Propionibacteriales</taxon>
        <taxon>Nocardioidaceae</taxon>
        <taxon>Solicola</taxon>
    </lineage>
</organism>
<dbReference type="InterPro" id="IPR006379">
    <property type="entry name" value="HAD-SF_hydro_IIB"/>
</dbReference>
<gene>
    <name evidence="1" type="ORF">L0C25_18105</name>
</gene>
<dbReference type="Proteomes" id="UP001164390">
    <property type="component" value="Chromosome"/>
</dbReference>
<dbReference type="SUPFAM" id="SSF56784">
    <property type="entry name" value="HAD-like"/>
    <property type="match status" value="1"/>
</dbReference>
<dbReference type="AlphaFoldDB" id="A0AA46TG21"/>
<dbReference type="EMBL" id="CP094970">
    <property type="protein sequence ID" value="UYM04431.1"/>
    <property type="molecule type" value="Genomic_DNA"/>
</dbReference>